<comment type="caution">
    <text evidence="1">The sequence shown here is derived from an EMBL/GenBank/DDBJ whole genome shotgun (WGS) entry which is preliminary data.</text>
</comment>
<organism evidence="1 2">
    <name type="scientific">Actinorhabdospora filicis</name>
    <dbReference type="NCBI Taxonomy" id="1785913"/>
    <lineage>
        <taxon>Bacteria</taxon>
        <taxon>Bacillati</taxon>
        <taxon>Actinomycetota</taxon>
        <taxon>Actinomycetes</taxon>
        <taxon>Micromonosporales</taxon>
        <taxon>Micromonosporaceae</taxon>
        <taxon>Actinorhabdospora</taxon>
    </lineage>
</organism>
<dbReference type="RefSeq" id="WP_285661375.1">
    <property type="nucleotide sequence ID" value="NZ_BSTX01000001.1"/>
</dbReference>
<name>A0A9W6W1R6_9ACTN</name>
<gene>
    <name evidence="1" type="ORF">Afil01_09990</name>
</gene>
<protein>
    <submittedName>
        <fullName evidence="1">Uncharacterized protein</fullName>
    </submittedName>
</protein>
<sequence length="110" mass="11721">MTESGTRTAFATALGRMTAGWSERPWAVPLICLTRDIEYRDGTRGVGTHRGLFPGEAGVHGDEGVRGDEVHNQVFSFDRPTAHAFAATGEPGEVAAKAADWLAGLPVWAV</sequence>
<dbReference type="EMBL" id="BSTX01000001">
    <property type="protein sequence ID" value="GLZ76192.1"/>
    <property type="molecule type" value="Genomic_DNA"/>
</dbReference>
<evidence type="ECO:0000313" key="2">
    <source>
        <dbReference type="Proteomes" id="UP001165079"/>
    </source>
</evidence>
<evidence type="ECO:0000313" key="1">
    <source>
        <dbReference type="EMBL" id="GLZ76192.1"/>
    </source>
</evidence>
<proteinExistence type="predicted"/>
<dbReference type="Proteomes" id="UP001165079">
    <property type="component" value="Unassembled WGS sequence"/>
</dbReference>
<accession>A0A9W6W1R6</accession>
<dbReference type="AlphaFoldDB" id="A0A9W6W1R6"/>
<keyword evidence="2" id="KW-1185">Reference proteome</keyword>
<reference evidence="1" key="1">
    <citation type="submission" date="2023-03" db="EMBL/GenBank/DDBJ databases">
        <title>Actinorhabdospora filicis NBRC 111898.</title>
        <authorList>
            <person name="Ichikawa N."/>
            <person name="Sato H."/>
            <person name="Tonouchi N."/>
        </authorList>
    </citation>
    <scope>NUCLEOTIDE SEQUENCE</scope>
    <source>
        <strain evidence="1">NBRC 111898</strain>
    </source>
</reference>